<organism evidence="8 9">
    <name type="scientific">Eilatimonas milleporae</name>
    <dbReference type="NCBI Taxonomy" id="911205"/>
    <lineage>
        <taxon>Bacteria</taxon>
        <taxon>Pseudomonadati</taxon>
        <taxon>Pseudomonadota</taxon>
        <taxon>Alphaproteobacteria</taxon>
        <taxon>Kordiimonadales</taxon>
        <taxon>Kordiimonadaceae</taxon>
        <taxon>Eilatimonas</taxon>
    </lineage>
</organism>
<dbReference type="AlphaFoldDB" id="A0A3M0CIJ8"/>
<evidence type="ECO:0000256" key="4">
    <source>
        <dbReference type="ARBA" id="ARBA00022989"/>
    </source>
</evidence>
<feature type="transmembrane region" description="Helical" evidence="6">
    <location>
        <begin position="256"/>
        <end position="273"/>
    </location>
</feature>
<dbReference type="GO" id="GO:0005886">
    <property type="term" value="C:plasma membrane"/>
    <property type="evidence" value="ECO:0007669"/>
    <property type="project" value="UniProtKB-SubCell"/>
</dbReference>
<evidence type="ECO:0000256" key="5">
    <source>
        <dbReference type="ARBA" id="ARBA00023136"/>
    </source>
</evidence>
<feature type="transmembrane region" description="Helical" evidence="6">
    <location>
        <begin position="716"/>
        <end position="736"/>
    </location>
</feature>
<feature type="domain" description="ABC3 transporter permease C-terminal" evidence="7">
    <location>
        <begin position="717"/>
        <end position="827"/>
    </location>
</feature>
<gene>
    <name evidence="8" type="ORF">BXY39_1311</name>
</gene>
<feature type="transmembrane region" description="Helical" evidence="6">
    <location>
        <begin position="285"/>
        <end position="302"/>
    </location>
</feature>
<feature type="transmembrane region" description="Helical" evidence="6">
    <location>
        <begin position="309"/>
        <end position="332"/>
    </location>
</feature>
<feature type="transmembrane region" description="Helical" evidence="6">
    <location>
        <begin position="344"/>
        <end position="365"/>
    </location>
</feature>
<evidence type="ECO:0000259" key="7">
    <source>
        <dbReference type="Pfam" id="PF02687"/>
    </source>
</evidence>
<dbReference type="InterPro" id="IPR038766">
    <property type="entry name" value="Membrane_comp_ABC_pdt"/>
</dbReference>
<dbReference type="Pfam" id="PF02687">
    <property type="entry name" value="FtsX"/>
    <property type="match status" value="1"/>
</dbReference>
<evidence type="ECO:0000313" key="9">
    <source>
        <dbReference type="Proteomes" id="UP000271227"/>
    </source>
</evidence>
<feature type="transmembrane region" description="Helical" evidence="6">
    <location>
        <begin position="765"/>
        <end position="788"/>
    </location>
</feature>
<proteinExistence type="predicted"/>
<keyword evidence="9" id="KW-1185">Reference proteome</keyword>
<dbReference type="Proteomes" id="UP000271227">
    <property type="component" value="Unassembled WGS sequence"/>
</dbReference>
<keyword evidence="2" id="KW-1003">Cell membrane</keyword>
<keyword evidence="3 6" id="KW-0812">Transmembrane</keyword>
<feature type="transmembrane region" description="Helical" evidence="6">
    <location>
        <begin position="398"/>
        <end position="416"/>
    </location>
</feature>
<sequence>MTKLPTVLSIVRDNTLNDLKGHDGRLVFFTQTVLILFLLTLTLSAASIQAYLQTNLDGLLGADLVLESHEPLPRTAEDVLFAEADGVSKTELISITMTHGETWQRVQLKLVDNAYPLQGALTVGVSPASQSRTVERGPVAGEIWLGPRLAVKLGAGVGDILTLGTADLRVSAILFHEPDRLMEGHSVALRAMVHAGSLDTAGVDGGDRRLRYLITADEAAEGRMESWAGETLPAARLVKKRGGSHPLALFWKRTENFLGIASIILVFMAAVAIDMTNRRWLARIRYRLALYASFGVGLATGVRMAGLQWLIGFAVAFCVGAVGALAAHALIVQALQVHFPGLAFGWHMGAVLKTAALVFCLLLLFQTPAFVQLRHASILALVRAGQIPPDQMSSRQRLWFRLVSGLAGLGLVAAVYSDNWLLTGLVLGAFAAAIAVMMAVTWGVLNLGDVWGRRRAGFLPFAFFIMKQRIFGKSAQILGLGLCVLMLLFTLMLMRDLGATMQAYSRTHDGNLLIADVRADQMDAVRDWAARTGSAVRQLRPFVGAQLVAVNDTALADHMRKPSDTLSALQDPVRLSWTDTMPDNNQLAGGTWWPQATPRWQRISAEAEVMTDLGLSYGDRLTFRIGGQSYRFELAATHRYRPGHGSITFWFQVPASARAHISADTRYMGSMELPATAWPALAGLWRRYPTLSLVPLRDLTERFDRTLAMVTRLTTGFAGMVLVLAVIVLAASISGFEADDRRKNGLLMSMGLTPGQCLKLNLYDWAVTALIAALGGVAGTWIAGVLIYRSQFGLVYKPDVAWTLGMAAAMVIIVCVVGRLAARRSLRASVRDLLVP</sequence>
<feature type="transmembrane region" description="Helical" evidence="6">
    <location>
        <begin position="800"/>
        <end position="822"/>
    </location>
</feature>
<protein>
    <submittedName>
        <fullName evidence="8">Putative lysophospholipase L1 biosynthesis ABC-type transport system permease subunit</fullName>
    </submittedName>
</protein>
<evidence type="ECO:0000256" key="1">
    <source>
        <dbReference type="ARBA" id="ARBA00004651"/>
    </source>
</evidence>
<dbReference type="InParanoid" id="A0A3M0CIJ8"/>
<accession>A0A3M0CIJ8</accession>
<evidence type="ECO:0000256" key="3">
    <source>
        <dbReference type="ARBA" id="ARBA00022692"/>
    </source>
</evidence>
<comment type="subcellular location">
    <subcellularLocation>
        <location evidence="1">Cell membrane</location>
        <topology evidence="1">Multi-pass membrane protein</topology>
    </subcellularLocation>
</comment>
<dbReference type="InterPro" id="IPR003838">
    <property type="entry name" value="ABC3_permease_C"/>
</dbReference>
<evidence type="ECO:0000256" key="6">
    <source>
        <dbReference type="SAM" id="Phobius"/>
    </source>
</evidence>
<dbReference type="PANTHER" id="PTHR30287">
    <property type="entry name" value="MEMBRANE COMPONENT OF PREDICTED ABC SUPERFAMILY METABOLITE UPTAKE TRANSPORTER"/>
    <property type="match status" value="1"/>
</dbReference>
<feature type="transmembrane region" description="Helical" evidence="6">
    <location>
        <begin position="26"/>
        <end position="46"/>
    </location>
</feature>
<evidence type="ECO:0000313" key="8">
    <source>
        <dbReference type="EMBL" id="RMB08675.1"/>
    </source>
</evidence>
<dbReference type="PANTHER" id="PTHR30287:SF1">
    <property type="entry name" value="INNER MEMBRANE PROTEIN"/>
    <property type="match status" value="1"/>
</dbReference>
<evidence type="ECO:0000256" key="2">
    <source>
        <dbReference type="ARBA" id="ARBA00022475"/>
    </source>
</evidence>
<keyword evidence="4 6" id="KW-1133">Transmembrane helix</keyword>
<keyword evidence="5 6" id="KW-0472">Membrane</keyword>
<dbReference type="EMBL" id="REFR01000010">
    <property type="protein sequence ID" value="RMB08675.1"/>
    <property type="molecule type" value="Genomic_DNA"/>
</dbReference>
<comment type="caution">
    <text evidence="8">The sequence shown here is derived from an EMBL/GenBank/DDBJ whole genome shotgun (WGS) entry which is preliminary data.</text>
</comment>
<feature type="transmembrane region" description="Helical" evidence="6">
    <location>
        <begin position="475"/>
        <end position="494"/>
    </location>
</feature>
<name>A0A3M0CIJ8_9PROT</name>
<reference evidence="8 9" key="1">
    <citation type="submission" date="2018-10" db="EMBL/GenBank/DDBJ databases">
        <title>Genomic Encyclopedia of Archaeal and Bacterial Type Strains, Phase II (KMG-II): from individual species to whole genera.</title>
        <authorList>
            <person name="Goeker M."/>
        </authorList>
    </citation>
    <scope>NUCLEOTIDE SEQUENCE [LARGE SCALE GENOMIC DNA]</scope>
    <source>
        <strain evidence="8 9">DSM 25217</strain>
    </source>
</reference>
<feature type="transmembrane region" description="Helical" evidence="6">
    <location>
        <begin position="422"/>
        <end position="445"/>
    </location>
</feature>
<dbReference type="RefSeq" id="WP_170163667.1">
    <property type="nucleotide sequence ID" value="NZ_REFR01000010.1"/>
</dbReference>